<accession>A0A330KZM0</accession>
<dbReference type="Gene3D" id="2.40.160.10">
    <property type="entry name" value="Porin"/>
    <property type="match status" value="1"/>
</dbReference>
<dbReference type="RefSeq" id="WP_121987587.1">
    <property type="nucleotide sequence ID" value="NZ_OUNR01000001.1"/>
</dbReference>
<dbReference type="EMBL" id="OUNR01000001">
    <property type="protein sequence ID" value="SPP62971.1"/>
    <property type="molecule type" value="Genomic_DNA"/>
</dbReference>
<dbReference type="Pfam" id="PF07396">
    <property type="entry name" value="Porin_O_P"/>
    <property type="match status" value="1"/>
</dbReference>
<protein>
    <submittedName>
        <fullName evidence="1">Putative Anion-selective porin</fullName>
    </submittedName>
</protein>
<gene>
    <name evidence="1" type="ORF">NITLEN_10057</name>
</gene>
<dbReference type="Proteomes" id="UP000248168">
    <property type="component" value="Unassembled WGS sequence"/>
</dbReference>
<dbReference type="InParanoid" id="A0A330KZM0"/>
<evidence type="ECO:0000313" key="1">
    <source>
        <dbReference type="EMBL" id="SPP62971.1"/>
    </source>
</evidence>
<dbReference type="InterPro" id="IPR010870">
    <property type="entry name" value="Porin_O/P"/>
</dbReference>
<dbReference type="SUPFAM" id="SSF56935">
    <property type="entry name" value="Porins"/>
    <property type="match status" value="1"/>
</dbReference>
<reference evidence="2" key="1">
    <citation type="submission" date="2018-04" db="EMBL/GenBank/DDBJ databases">
        <authorList>
            <person name="Lucker S."/>
            <person name="Sakoula D."/>
        </authorList>
    </citation>
    <scope>NUCLEOTIDE SEQUENCE [LARGE SCALE GENOMIC DNA]</scope>
</reference>
<name>A0A330KZM0_9BACT</name>
<proteinExistence type="predicted"/>
<evidence type="ECO:0000313" key="2">
    <source>
        <dbReference type="Proteomes" id="UP000248168"/>
    </source>
</evidence>
<dbReference type="InterPro" id="IPR023614">
    <property type="entry name" value="Porin_dom_sf"/>
</dbReference>
<organism evidence="1 2">
    <name type="scientific">Nitrospira lenta</name>
    <dbReference type="NCBI Taxonomy" id="1436998"/>
    <lineage>
        <taxon>Bacteria</taxon>
        <taxon>Pseudomonadati</taxon>
        <taxon>Nitrospirota</taxon>
        <taxon>Nitrospiria</taxon>
        <taxon>Nitrospirales</taxon>
        <taxon>Nitrospiraceae</taxon>
        <taxon>Nitrospira</taxon>
    </lineage>
</organism>
<keyword evidence="2" id="KW-1185">Reference proteome</keyword>
<sequence length="616" mass="68310">MELVMRNKITPVTPAATARRRRTIGLMLMLCIGVASGIDSRGGAIAGETNGPFIKDPPAAAADGIDPVTKFLLDDALAQGRVTKQRYAALMRDYEEQAYLRQPAFKFWYDRGFNLGTTDNAFLLRIRGRLDAQFVQRARNEAWRDPGDGKNFPDLVGVFGDYRVNRSEKDASTMSLRRARLYFMGHVFDPDMKFFVQIRMDSAGDSSQTQSAVQLYDYYILNTKLDWANAQIGQYKVYFNRAQINSTASMQFAERALVQDAFTASGLDRRDIGLTIMNDEERHPVNYYLGVFGGAGPNFTRLGNFDSEQIQQGCPGGQQTVPFPPGAVTCSDITNTTLQVSPLQRNLNADTRRSLDRLMFSARLNWNVLGRPGYGEGDMAYSKSPQFAIGGGYAYNPRVNTSTNNAFIGVDLANLNVRRQIAAGGNGRQLGWGVVDYATWAVDSVFKYRGFSLQGEFYYKNVIRREKGPPCVEYSQQLGVGGFIAGTPFTCTRQAPGELGNAYGWYAQSGYYLIPRYLELAARYSYWDPDTNAAADLIKQADVSLNWFINGTYDHAVQITYSNVAMGTGGFAIGRSNPLPVINSSQATFPNASIPVDAVGGTLVENAIRIQYRLFF</sequence>
<dbReference type="AlphaFoldDB" id="A0A330KZM0"/>
<dbReference type="OrthoDB" id="976976at2"/>